<dbReference type="Proteomes" id="UP000270342">
    <property type="component" value="Unassembled WGS sequence"/>
</dbReference>
<dbReference type="SUPFAM" id="SSF52540">
    <property type="entry name" value="P-loop containing nucleoside triphosphate hydrolases"/>
    <property type="match status" value="1"/>
</dbReference>
<evidence type="ECO:0000313" key="1">
    <source>
        <dbReference type="EMBL" id="RKP44091.1"/>
    </source>
</evidence>
<dbReference type="InterPro" id="IPR008868">
    <property type="entry name" value="TniB"/>
</dbReference>
<dbReference type="AlphaFoldDB" id="A0A494X3A5"/>
<dbReference type="Pfam" id="PF05621">
    <property type="entry name" value="TniB"/>
    <property type="match status" value="1"/>
</dbReference>
<sequence>MTPAQQLRRNIETCELPHAKFMEHLSTLTRRIDDSLAGFAPKIIRVPGPSGVGKSSLIANLSRGYPESRVDGRRHVPVLVVEVPQSATAKLLPKSVLRALGIQVASSMTAGAMFDMMVTQLRLAGTRVVIFDEVSHLVDEGSRVPPRAASDWLKTLADTLDLSLILFGIPRLERLFSANEQLRRRACPALDFWPYNASEAHEMVAYHACVANYARMFAEAAYPIDVPARTLTEQTYLLTGGLIGVLADFMRELASLMAHEAPRAITYSDCQNACGSVSHAGSPHRLAFQNTDTENAGVEPTALRQAYVHVMTSNAASIPVPKKQGVQH</sequence>
<dbReference type="InterPro" id="IPR027417">
    <property type="entry name" value="P-loop_NTPase"/>
</dbReference>
<reference evidence="1 2" key="1">
    <citation type="submission" date="2018-10" db="EMBL/GenBank/DDBJ databases">
        <title>Robbsia sp. DHC34, isolated from soil.</title>
        <authorList>
            <person name="Gao Z.-H."/>
            <person name="Qiu L.-H."/>
        </authorList>
    </citation>
    <scope>NUCLEOTIDE SEQUENCE [LARGE SCALE GENOMIC DNA]</scope>
    <source>
        <strain evidence="1 2">DHC34</strain>
    </source>
</reference>
<keyword evidence="2" id="KW-1185">Reference proteome</keyword>
<proteinExistence type="predicted"/>
<comment type="caution">
    <text evidence="1">The sequence shown here is derived from an EMBL/GenBank/DDBJ whole genome shotgun (WGS) entry which is preliminary data.</text>
</comment>
<protein>
    <submittedName>
        <fullName evidence="1">Transposase</fullName>
    </submittedName>
</protein>
<organism evidence="1 2">
    <name type="scientific">Pararobbsia silviterrae</name>
    <dbReference type="NCBI Taxonomy" id="1792498"/>
    <lineage>
        <taxon>Bacteria</taxon>
        <taxon>Pseudomonadati</taxon>
        <taxon>Pseudomonadota</taxon>
        <taxon>Betaproteobacteria</taxon>
        <taxon>Burkholderiales</taxon>
        <taxon>Burkholderiaceae</taxon>
        <taxon>Pararobbsia</taxon>
    </lineage>
</organism>
<evidence type="ECO:0000313" key="2">
    <source>
        <dbReference type="Proteomes" id="UP000270342"/>
    </source>
</evidence>
<accession>A0A494X3A5</accession>
<dbReference type="Gene3D" id="3.40.50.300">
    <property type="entry name" value="P-loop containing nucleotide triphosphate hydrolases"/>
    <property type="match status" value="1"/>
</dbReference>
<name>A0A494X3A5_9BURK</name>
<gene>
    <name evidence="1" type="ORF">D7S86_28150</name>
</gene>
<dbReference type="EMBL" id="RBZU01000022">
    <property type="protein sequence ID" value="RKP44091.1"/>
    <property type="molecule type" value="Genomic_DNA"/>
</dbReference>
<dbReference type="OrthoDB" id="8778409at2"/>